<organism evidence="2">
    <name type="scientific">Clostridium botulinum</name>
    <dbReference type="NCBI Taxonomy" id="1491"/>
    <lineage>
        <taxon>Bacteria</taxon>
        <taxon>Bacillati</taxon>
        <taxon>Bacillota</taxon>
        <taxon>Clostridia</taxon>
        <taxon>Eubacteriales</taxon>
        <taxon>Clostridiaceae</taxon>
        <taxon>Clostridium</taxon>
    </lineage>
</organism>
<dbReference type="RefSeq" id="WP_061311392.1">
    <property type="nucleotide sequence ID" value="NZ_LFOX01000002.1"/>
</dbReference>
<dbReference type="Pfam" id="PF13392">
    <property type="entry name" value="HNH_3"/>
    <property type="match status" value="1"/>
</dbReference>
<dbReference type="EMBL" id="SXEU01000001">
    <property type="protein sequence ID" value="NFV14855.1"/>
    <property type="molecule type" value="Genomic_DNA"/>
</dbReference>
<name>A0A6G4HN51_CLOBO</name>
<reference evidence="2" key="1">
    <citation type="submission" date="2019-04" db="EMBL/GenBank/DDBJ databases">
        <title>Genome sequencing of Clostridium botulinum Groups I-IV and Clostridium butyricum.</title>
        <authorList>
            <person name="Brunt J."/>
            <person name="Van Vliet A.H.M."/>
            <person name="Stringer S.C."/>
            <person name="Carter A.T."/>
            <person name="Peck M.W."/>
        </authorList>
    </citation>
    <scope>NUCLEOTIDE SEQUENCE</scope>
    <source>
        <strain evidence="2">751/1</strain>
    </source>
</reference>
<keyword evidence="2" id="KW-0378">Hydrolase</keyword>
<feature type="domain" description="HNH nuclease" evidence="1">
    <location>
        <begin position="129"/>
        <end position="170"/>
    </location>
</feature>
<keyword evidence="2" id="KW-0540">Nuclease</keyword>
<keyword evidence="2" id="KW-0255">Endonuclease</keyword>
<dbReference type="InterPro" id="IPR003615">
    <property type="entry name" value="HNH_nuc"/>
</dbReference>
<dbReference type="SUPFAM" id="SSF54060">
    <property type="entry name" value="His-Me finger endonucleases"/>
    <property type="match status" value="1"/>
</dbReference>
<sequence>MAGRTTGSKNKVLHVWSKEEKDYLKKITPGHHYKEIQNFINKKFDLNLTLGQIKGAISRYKLNTGFTGQFKEGNVPANKGIKGVYAKGCEKTWFKKGSTPINHRPVGSERITVDGYTEIKVAEPNKWRLKQQVIWEKYNGNIPKGHSILFGDGNKRNFDIDNLILVSRQQLLIMNRNKLIKTDADLTKTGLIIADIYQKIGQRKTNAK</sequence>
<dbReference type="InterPro" id="IPR044925">
    <property type="entry name" value="His-Me_finger_sf"/>
</dbReference>
<gene>
    <name evidence="2" type="ORF">FDG29_01495</name>
</gene>
<evidence type="ECO:0000259" key="1">
    <source>
        <dbReference type="Pfam" id="PF13392"/>
    </source>
</evidence>
<dbReference type="GO" id="GO:0004519">
    <property type="term" value="F:endonuclease activity"/>
    <property type="evidence" value="ECO:0007669"/>
    <property type="project" value="UniProtKB-KW"/>
</dbReference>
<protein>
    <submittedName>
        <fullName evidence="2">HNH endonuclease</fullName>
    </submittedName>
</protein>
<accession>A0A6G4HN51</accession>
<evidence type="ECO:0000313" key="2">
    <source>
        <dbReference type="EMBL" id="NFV14855.1"/>
    </source>
</evidence>
<comment type="caution">
    <text evidence="2">The sequence shown here is derived from an EMBL/GenBank/DDBJ whole genome shotgun (WGS) entry which is preliminary data.</text>
</comment>
<proteinExistence type="predicted"/>
<dbReference type="Gene3D" id="3.90.75.20">
    <property type="match status" value="1"/>
</dbReference>
<dbReference type="AlphaFoldDB" id="A0A6G4HN51"/>